<name>A0A066YR88_9ACTN</name>
<proteinExistence type="predicted"/>
<comment type="caution">
    <text evidence="1">The sequence shown here is derived from an EMBL/GenBank/DDBJ whole genome shotgun (WGS) entry which is preliminary data.</text>
</comment>
<dbReference type="PATRIC" id="fig|1348663.4.peg.7389"/>
<accession>A0A066YR88</accession>
<protein>
    <submittedName>
        <fullName evidence="1">Uncharacterized protein</fullName>
    </submittedName>
</protein>
<keyword evidence="2" id="KW-1185">Reference proteome</keyword>
<evidence type="ECO:0000313" key="1">
    <source>
        <dbReference type="EMBL" id="KDN80596.1"/>
    </source>
</evidence>
<dbReference type="RefSeq" id="WP_244305591.1">
    <property type="nucleotide sequence ID" value="NZ_KK853997.1"/>
</dbReference>
<dbReference type="EMBL" id="JNBY01000169">
    <property type="protein sequence ID" value="KDN80596.1"/>
    <property type="molecule type" value="Genomic_DNA"/>
</dbReference>
<gene>
    <name evidence="1" type="ORF">KCH_76450</name>
</gene>
<dbReference type="Proteomes" id="UP000027178">
    <property type="component" value="Unassembled WGS sequence"/>
</dbReference>
<evidence type="ECO:0000313" key="2">
    <source>
        <dbReference type="Proteomes" id="UP000027178"/>
    </source>
</evidence>
<sequence>MAGPAALLLGLDGALADAPGPNRNAAQLDQSLVPARDLFDTGAHKPMFMPPPSPA</sequence>
<reference evidence="1 2" key="1">
    <citation type="submission" date="2014-05" db="EMBL/GenBank/DDBJ databases">
        <title>Draft Genome Sequence of Kitasatospora cheerisanensis KCTC 2395.</title>
        <authorList>
            <person name="Nam D.H."/>
        </authorList>
    </citation>
    <scope>NUCLEOTIDE SEQUENCE [LARGE SCALE GENOMIC DNA]</scope>
    <source>
        <strain evidence="1 2">KCTC 2395</strain>
    </source>
</reference>
<dbReference type="HOGENOM" id="CLU_3026261_0_0_11"/>
<organism evidence="1 2">
    <name type="scientific">Kitasatospora cheerisanensis KCTC 2395</name>
    <dbReference type="NCBI Taxonomy" id="1348663"/>
    <lineage>
        <taxon>Bacteria</taxon>
        <taxon>Bacillati</taxon>
        <taxon>Actinomycetota</taxon>
        <taxon>Actinomycetes</taxon>
        <taxon>Kitasatosporales</taxon>
        <taxon>Streptomycetaceae</taxon>
        <taxon>Kitasatospora</taxon>
    </lineage>
</organism>
<dbReference type="AlphaFoldDB" id="A0A066YR88"/>